<protein>
    <submittedName>
        <fullName evidence="5">Aminotransferase class III-fold pyridoxal phosphate-dependent enzyme</fullName>
    </submittedName>
</protein>
<evidence type="ECO:0000256" key="1">
    <source>
        <dbReference type="ARBA" id="ARBA00008954"/>
    </source>
</evidence>
<comment type="caution">
    <text evidence="5">The sequence shown here is derived from an EMBL/GenBank/DDBJ whole genome shotgun (WGS) entry which is preliminary data.</text>
</comment>
<accession>A0ABP3HTA3</accession>
<feature type="region of interest" description="Disordered" evidence="4">
    <location>
        <begin position="1"/>
        <end position="23"/>
    </location>
</feature>
<dbReference type="SUPFAM" id="SSF53383">
    <property type="entry name" value="PLP-dependent transferases"/>
    <property type="match status" value="1"/>
</dbReference>
<dbReference type="InterPro" id="IPR015424">
    <property type="entry name" value="PyrdxlP-dep_Trfase"/>
</dbReference>
<dbReference type="PANTHER" id="PTHR43094">
    <property type="entry name" value="AMINOTRANSFERASE"/>
    <property type="match status" value="1"/>
</dbReference>
<keyword evidence="5" id="KW-0808">Transferase</keyword>
<dbReference type="Pfam" id="PF00202">
    <property type="entry name" value="Aminotran_3"/>
    <property type="match status" value="1"/>
</dbReference>
<reference evidence="6" key="1">
    <citation type="journal article" date="2019" name="Int. J. Syst. Evol. Microbiol.">
        <title>The Global Catalogue of Microorganisms (GCM) 10K type strain sequencing project: providing services to taxonomists for standard genome sequencing and annotation.</title>
        <authorList>
            <consortium name="The Broad Institute Genomics Platform"/>
            <consortium name="The Broad Institute Genome Sequencing Center for Infectious Disease"/>
            <person name="Wu L."/>
            <person name="Ma J."/>
        </authorList>
    </citation>
    <scope>NUCLEOTIDE SEQUENCE [LARGE SCALE GENOMIC DNA]</scope>
    <source>
        <strain evidence="6">JCM 4565</strain>
    </source>
</reference>
<dbReference type="PROSITE" id="PS00600">
    <property type="entry name" value="AA_TRANSFER_CLASS_3"/>
    <property type="match status" value="1"/>
</dbReference>
<comment type="similarity">
    <text evidence="1 3">Belongs to the class-III pyridoxal-phosphate-dependent aminotransferase family.</text>
</comment>
<dbReference type="Gene3D" id="3.40.640.10">
    <property type="entry name" value="Type I PLP-dependent aspartate aminotransferase-like (Major domain)"/>
    <property type="match status" value="1"/>
</dbReference>
<dbReference type="EMBL" id="BAAABW010000040">
    <property type="protein sequence ID" value="GAA0379750.1"/>
    <property type="molecule type" value="Genomic_DNA"/>
</dbReference>
<dbReference type="InterPro" id="IPR005814">
    <property type="entry name" value="Aminotrans_3"/>
</dbReference>
<organism evidence="5 6">
    <name type="scientific">Streptomyces blastmyceticus</name>
    <dbReference type="NCBI Taxonomy" id="68180"/>
    <lineage>
        <taxon>Bacteria</taxon>
        <taxon>Bacillati</taxon>
        <taxon>Actinomycetota</taxon>
        <taxon>Actinomycetes</taxon>
        <taxon>Kitasatosporales</taxon>
        <taxon>Streptomycetaceae</taxon>
        <taxon>Streptomyces</taxon>
    </lineage>
</organism>
<dbReference type="PANTHER" id="PTHR43094:SF1">
    <property type="entry name" value="AMINOTRANSFERASE CLASS-III"/>
    <property type="match status" value="1"/>
</dbReference>
<gene>
    <name evidence="5" type="ORF">GCM10010319_67850</name>
</gene>
<keyword evidence="2 3" id="KW-0663">Pyridoxal phosphate</keyword>
<evidence type="ECO:0000256" key="2">
    <source>
        <dbReference type="ARBA" id="ARBA00022898"/>
    </source>
</evidence>
<dbReference type="GO" id="GO:0008483">
    <property type="term" value="F:transaminase activity"/>
    <property type="evidence" value="ECO:0007669"/>
    <property type="project" value="UniProtKB-KW"/>
</dbReference>
<dbReference type="RefSeq" id="WP_344124100.1">
    <property type="nucleotide sequence ID" value="NZ_BAAABW010000040.1"/>
</dbReference>
<evidence type="ECO:0000256" key="3">
    <source>
        <dbReference type="RuleBase" id="RU003560"/>
    </source>
</evidence>
<dbReference type="CDD" id="cd00610">
    <property type="entry name" value="OAT_like"/>
    <property type="match status" value="1"/>
</dbReference>
<keyword evidence="5" id="KW-0032">Aminotransferase</keyword>
<evidence type="ECO:0000256" key="4">
    <source>
        <dbReference type="SAM" id="MobiDB-lite"/>
    </source>
</evidence>
<name>A0ABP3HTA3_9ACTN</name>
<dbReference type="InterPro" id="IPR015422">
    <property type="entry name" value="PyrdxlP-dep_Trfase_small"/>
</dbReference>
<dbReference type="InterPro" id="IPR049704">
    <property type="entry name" value="Aminotrans_3_PPA_site"/>
</dbReference>
<sequence>MPNSPAASIPGPEISASEKSEKTAQWVRADRDRLMHPNLPDSRTERTVMVEGRGCHVRDSSGRKYLDAAAVLGVMQVGHGRSEIVEAATAQMSSLECFHIWETMSNDKAIELAVRVTGLAPPGLERAYFTSGGAEGNEIALRMARYFHYRREQPERTWILSRKSAYHGIGYGSGSVSGLPVYHQGFGPVMPDVHHLTAPDPYHAEAYGGEDVTEFCLRELRETIERIGPERIAAMIGEPVMSVGGAVIPPPDYWPRVAELLRSHGILLIFDEVVTGYGRTGRWFAAEHFGVTPDIMVTAKGITSGYVPHGAVLVSDEVAATVTGSTGFPIGFTYTGHPTACAVALANLDIIEGENLLENAVKTGGYLADRLAPLRDLPAVGDVRQIGLMLGVELVADKTARTQLPTGAAPVVQALREDEGIIVRGNPRSLLINPPLVLDRGAADQLADGLFSVLERVGTDGRVRP</sequence>
<dbReference type="Gene3D" id="3.90.1150.10">
    <property type="entry name" value="Aspartate Aminotransferase, domain 1"/>
    <property type="match status" value="1"/>
</dbReference>
<dbReference type="Proteomes" id="UP001500063">
    <property type="component" value="Unassembled WGS sequence"/>
</dbReference>
<dbReference type="PIRSF" id="PIRSF000521">
    <property type="entry name" value="Transaminase_4ab_Lys_Orn"/>
    <property type="match status" value="1"/>
</dbReference>
<evidence type="ECO:0000313" key="6">
    <source>
        <dbReference type="Proteomes" id="UP001500063"/>
    </source>
</evidence>
<proteinExistence type="inferred from homology"/>
<dbReference type="InterPro" id="IPR015421">
    <property type="entry name" value="PyrdxlP-dep_Trfase_major"/>
</dbReference>
<keyword evidence="6" id="KW-1185">Reference proteome</keyword>
<evidence type="ECO:0000313" key="5">
    <source>
        <dbReference type="EMBL" id="GAA0379750.1"/>
    </source>
</evidence>